<reference evidence="1 2" key="2">
    <citation type="journal article" date="2019" name="G3 (Bethesda)">
        <title>Hybrid Assembly of the Genome of the Entomopathogenic Nematode Steinernema carpocapsae Identifies the X-Chromosome.</title>
        <authorList>
            <person name="Serra L."/>
            <person name="Macchietto M."/>
            <person name="Macias-Munoz A."/>
            <person name="McGill C.J."/>
            <person name="Rodriguez I.M."/>
            <person name="Rodriguez B."/>
            <person name="Murad R."/>
            <person name="Mortazavi A."/>
        </authorList>
    </citation>
    <scope>NUCLEOTIDE SEQUENCE [LARGE SCALE GENOMIC DNA]</scope>
    <source>
        <strain evidence="1 2">ALL</strain>
    </source>
</reference>
<accession>A0A4U5NXQ1</accession>
<dbReference type="Proteomes" id="UP000298663">
    <property type="component" value="Unassembled WGS sequence"/>
</dbReference>
<organism evidence="1 2">
    <name type="scientific">Steinernema carpocapsae</name>
    <name type="common">Entomopathogenic nematode</name>
    <dbReference type="NCBI Taxonomy" id="34508"/>
    <lineage>
        <taxon>Eukaryota</taxon>
        <taxon>Metazoa</taxon>
        <taxon>Ecdysozoa</taxon>
        <taxon>Nematoda</taxon>
        <taxon>Chromadorea</taxon>
        <taxon>Rhabditida</taxon>
        <taxon>Tylenchina</taxon>
        <taxon>Panagrolaimomorpha</taxon>
        <taxon>Strongyloidoidea</taxon>
        <taxon>Steinernematidae</taxon>
        <taxon>Steinernema</taxon>
    </lineage>
</organism>
<protein>
    <submittedName>
        <fullName evidence="1">Uncharacterized protein</fullName>
    </submittedName>
</protein>
<dbReference type="AlphaFoldDB" id="A0A4U5NXQ1"/>
<comment type="caution">
    <text evidence="1">The sequence shown here is derived from an EMBL/GenBank/DDBJ whole genome shotgun (WGS) entry which is preliminary data.</text>
</comment>
<evidence type="ECO:0000313" key="2">
    <source>
        <dbReference type="Proteomes" id="UP000298663"/>
    </source>
</evidence>
<reference evidence="1 2" key="1">
    <citation type="journal article" date="2015" name="Genome Biol.">
        <title>Comparative genomics of Steinernema reveals deeply conserved gene regulatory networks.</title>
        <authorList>
            <person name="Dillman A.R."/>
            <person name="Macchietto M."/>
            <person name="Porter C.F."/>
            <person name="Rogers A."/>
            <person name="Williams B."/>
            <person name="Antoshechkin I."/>
            <person name="Lee M.M."/>
            <person name="Goodwin Z."/>
            <person name="Lu X."/>
            <person name="Lewis E.E."/>
            <person name="Goodrich-Blair H."/>
            <person name="Stock S.P."/>
            <person name="Adams B.J."/>
            <person name="Sternberg P.W."/>
            <person name="Mortazavi A."/>
        </authorList>
    </citation>
    <scope>NUCLEOTIDE SEQUENCE [LARGE SCALE GENOMIC DNA]</scope>
    <source>
        <strain evidence="1 2">ALL</strain>
    </source>
</reference>
<proteinExistence type="predicted"/>
<dbReference type="EMBL" id="AZBU02000003">
    <property type="protein sequence ID" value="TKR88387.1"/>
    <property type="molecule type" value="Genomic_DNA"/>
</dbReference>
<evidence type="ECO:0000313" key="1">
    <source>
        <dbReference type="EMBL" id="TKR88387.1"/>
    </source>
</evidence>
<keyword evidence="2" id="KW-1185">Reference proteome</keyword>
<sequence length="90" mass="9834">MQQPPPPIQGHCTLTKAFLILRNSLKDELYYHSLCAHILTFEGTVEDQFVGSPPPPRSQLDDHLALATKILTPPATNARISVTPCIGDSV</sequence>
<name>A0A4U5NXQ1_STECR</name>
<gene>
    <name evidence="1" type="ORF">L596_012641</name>
</gene>